<keyword evidence="4" id="KW-0233">DNA recombination</keyword>
<dbReference type="Gene3D" id="3.40.50.1390">
    <property type="entry name" value="Resolvase, N-terminal catalytic domain"/>
    <property type="match status" value="1"/>
</dbReference>
<evidence type="ECO:0000256" key="3">
    <source>
        <dbReference type="ARBA" id="ARBA00023125"/>
    </source>
</evidence>
<dbReference type="InterPro" id="IPR006119">
    <property type="entry name" value="Resolv_N"/>
</dbReference>
<dbReference type="InterPro" id="IPR006120">
    <property type="entry name" value="Resolvase_HTH_dom"/>
</dbReference>
<evidence type="ECO:0000259" key="6">
    <source>
        <dbReference type="PROSITE" id="PS51736"/>
    </source>
</evidence>
<proteinExistence type="inferred from homology"/>
<name>A0ABX3F2B9_ACTNA</name>
<dbReference type="InterPro" id="IPR006118">
    <property type="entry name" value="Recombinase_CS"/>
</dbReference>
<evidence type="ECO:0000313" key="7">
    <source>
        <dbReference type="EMBL" id="OLO86349.1"/>
    </source>
</evidence>
<dbReference type="InterPro" id="IPR009057">
    <property type="entry name" value="Homeodomain-like_sf"/>
</dbReference>
<dbReference type="RefSeq" id="WP_075409553.1">
    <property type="nucleotide sequence ID" value="NZ_MSKX01000002.1"/>
</dbReference>
<dbReference type="PANTHER" id="PTHR30461:SF2">
    <property type="entry name" value="SERINE RECOMBINASE PINE-RELATED"/>
    <property type="match status" value="1"/>
</dbReference>
<evidence type="ECO:0000256" key="2">
    <source>
        <dbReference type="ARBA" id="ARBA00022908"/>
    </source>
</evidence>
<dbReference type="SUPFAM" id="SSF46689">
    <property type="entry name" value="Homeodomain-like"/>
    <property type="match status" value="1"/>
</dbReference>
<reference evidence="7 8" key="1">
    <citation type="submission" date="2016-12" db="EMBL/GenBank/DDBJ databases">
        <title>Genomic comparison of strains in the 'Actinomyces naeslundii' group.</title>
        <authorList>
            <person name="Mughal S.R."/>
            <person name="Do T."/>
            <person name="Gilbert S.C."/>
            <person name="Witherden E.A."/>
            <person name="Didelot X."/>
            <person name="Beighton D."/>
        </authorList>
    </citation>
    <scope>NUCLEOTIDE SEQUENCE [LARGE SCALE GENOMIC DNA]</scope>
    <source>
        <strain evidence="7 8">WE6B-3</strain>
    </source>
</reference>
<dbReference type="Pfam" id="PF02796">
    <property type="entry name" value="HTH_7"/>
    <property type="match status" value="1"/>
</dbReference>
<dbReference type="PROSITE" id="PS51736">
    <property type="entry name" value="RECOMBINASES_3"/>
    <property type="match status" value="1"/>
</dbReference>
<keyword evidence="3" id="KW-0238">DNA-binding</keyword>
<evidence type="ECO:0000313" key="8">
    <source>
        <dbReference type="Proteomes" id="UP000186781"/>
    </source>
</evidence>
<evidence type="ECO:0000256" key="5">
    <source>
        <dbReference type="PROSITE-ProRule" id="PRU10137"/>
    </source>
</evidence>
<feature type="domain" description="Resolvase/invertase-type recombinase catalytic" evidence="6">
    <location>
        <begin position="3"/>
        <end position="136"/>
    </location>
</feature>
<keyword evidence="2" id="KW-0229">DNA integration</keyword>
<dbReference type="EMBL" id="MSKX01000002">
    <property type="protein sequence ID" value="OLO86349.1"/>
    <property type="molecule type" value="Genomic_DNA"/>
</dbReference>
<evidence type="ECO:0000256" key="1">
    <source>
        <dbReference type="ARBA" id="ARBA00009913"/>
    </source>
</evidence>
<accession>A0ABX3F2B9</accession>
<dbReference type="SUPFAM" id="SSF53041">
    <property type="entry name" value="Resolvase-like"/>
    <property type="match status" value="1"/>
</dbReference>
<comment type="similarity">
    <text evidence="1">Belongs to the site-specific recombinase resolvase family.</text>
</comment>
<keyword evidence="8" id="KW-1185">Reference proteome</keyword>
<feature type="active site" description="O-(5'-phospho-DNA)-serine intermediate" evidence="5">
    <location>
        <position position="11"/>
    </location>
</feature>
<gene>
    <name evidence="7" type="ORF">BKH13_00415</name>
</gene>
<evidence type="ECO:0000256" key="4">
    <source>
        <dbReference type="ARBA" id="ARBA00023172"/>
    </source>
</evidence>
<dbReference type="PROSITE" id="PS00397">
    <property type="entry name" value="RECOMBINASES_1"/>
    <property type="match status" value="1"/>
</dbReference>
<dbReference type="InterPro" id="IPR050639">
    <property type="entry name" value="SSR_resolvase"/>
</dbReference>
<dbReference type="PROSITE" id="PS00398">
    <property type="entry name" value="RECOMBINASES_2"/>
    <property type="match status" value="1"/>
</dbReference>
<dbReference type="InterPro" id="IPR036162">
    <property type="entry name" value="Resolvase-like_N_sf"/>
</dbReference>
<organism evidence="7 8">
    <name type="scientific">Actinomyces naeslundii</name>
    <dbReference type="NCBI Taxonomy" id="1655"/>
    <lineage>
        <taxon>Bacteria</taxon>
        <taxon>Bacillati</taxon>
        <taxon>Actinomycetota</taxon>
        <taxon>Actinomycetes</taxon>
        <taxon>Actinomycetales</taxon>
        <taxon>Actinomycetaceae</taxon>
        <taxon>Actinomyces</taxon>
    </lineage>
</organism>
<dbReference type="Pfam" id="PF00239">
    <property type="entry name" value="Resolvase"/>
    <property type="match status" value="1"/>
</dbReference>
<dbReference type="Proteomes" id="UP000186781">
    <property type="component" value="Unassembled WGS sequence"/>
</dbReference>
<protein>
    <submittedName>
        <fullName evidence="7">DNA invertase</fullName>
    </submittedName>
</protein>
<dbReference type="SMART" id="SM00857">
    <property type="entry name" value="Resolvase"/>
    <property type="match status" value="1"/>
</dbReference>
<dbReference type="CDD" id="cd03768">
    <property type="entry name" value="SR_ResInv"/>
    <property type="match status" value="1"/>
</dbReference>
<sequence>MACTVGYARVSTSSQHLDMQLDALTASGCTRVYTDTASGALSARPGLDQALAELDEGDTLVVWRLDRLGRSLPHLVATIDNLTKRGVNLKSLHEAIDTTTPTGRLMVHLIASLAEFERELTIERTIAGLEAAKARGANLGRPTVWTPQRAEAAAALLAAGATVTQVAQALGVSRATIYRHANP</sequence>
<dbReference type="Gene3D" id="1.10.10.60">
    <property type="entry name" value="Homeodomain-like"/>
    <property type="match status" value="1"/>
</dbReference>
<dbReference type="PANTHER" id="PTHR30461">
    <property type="entry name" value="DNA-INVERTASE FROM LAMBDOID PROPHAGE"/>
    <property type="match status" value="1"/>
</dbReference>
<comment type="caution">
    <text evidence="7">The sequence shown here is derived from an EMBL/GenBank/DDBJ whole genome shotgun (WGS) entry which is preliminary data.</text>
</comment>